<comment type="pathway">
    <text evidence="1">Pyrimidine metabolism; UMP biosynthesis via de novo pathway; (S)-dihydroorotate from bicarbonate: step 2/3.</text>
</comment>
<feature type="domain" description="Aspartate carbamoyltransferase regulatory subunit N-terminal" evidence="10">
    <location>
        <begin position="371"/>
        <end position="464"/>
    </location>
</feature>
<dbReference type="Pfam" id="PF02748">
    <property type="entry name" value="PyrI_C"/>
    <property type="match status" value="1"/>
</dbReference>
<evidence type="ECO:0000256" key="6">
    <source>
        <dbReference type="ARBA" id="ARBA00022975"/>
    </source>
</evidence>
<dbReference type="InterPro" id="IPR006132">
    <property type="entry name" value="Asp/Orn_carbamoyltranf_P-bd"/>
</dbReference>
<dbReference type="InParanoid" id="A0A7G1G2R3"/>
<dbReference type="InterPro" id="IPR036901">
    <property type="entry name" value="Asp/Orn_carbamoylTrfase_sf"/>
</dbReference>
<dbReference type="InterPro" id="IPR002801">
    <property type="entry name" value="Asp_carbamoylTrfase_reg"/>
</dbReference>
<keyword evidence="3" id="KW-0808">Transferase</keyword>
<protein>
    <recommendedName>
        <fullName evidence="2 8">Aspartate carbamoyltransferase</fullName>
        <ecNumber evidence="2 8">2.1.3.2</ecNumber>
    </recommendedName>
</protein>
<dbReference type="KEGG" id="ocy:OSSY52_07490"/>
<dbReference type="NCBIfam" id="TIGR00670">
    <property type="entry name" value="asp_carb_tr"/>
    <property type="match status" value="1"/>
</dbReference>
<evidence type="ECO:0000259" key="11">
    <source>
        <dbReference type="Pfam" id="PF02729"/>
    </source>
</evidence>
<dbReference type="NCBIfam" id="NF009916">
    <property type="entry name" value="PRK13376.1"/>
    <property type="match status" value="1"/>
</dbReference>
<dbReference type="Pfam" id="PF00185">
    <property type="entry name" value="OTCace"/>
    <property type="match status" value="1"/>
</dbReference>
<dbReference type="SUPFAM" id="SSF53671">
    <property type="entry name" value="Aspartate/ornithine carbamoyltransferase"/>
    <property type="match status" value="1"/>
</dbReference>
<keyword evidence="5" id="KW-0862">Zinc</keyword>
<proteinExistence type="predicted"/>
<evidence type="ECO:0000256" key="8">
    <source>
        <dbReference type="NCBIfam" id="TIGR00670"/>
    </source>
</evidence>
<dbReference type="EC" id="2.1.3.2" evidence="2 8"/>
<feature type="domain" description="Aspartate carbamoyltransferase regulatory subunit C-terminal" evidence="12">
    <location>
        <begin position="469"/>
        <end position="519"/>
    </location>
</feature>
<evidence type="ECO:0000259" key="10">
    <source>
        <dbReference type="Pfam" id="PF01948"/>
    </source>
</evidence>
<dbReference type="InterPro" id="IPR006131">
    <property type="entry name" value="Asp_carbamoyltransf_Asp/Orn-bd"/>
</dbReference>
<dbReference type="GO" id="GO:0009347">
    <property type="term" value="C:aspartate carbamoyltransferase complex"/>
    <property type="evidence" value="ECO:0007669"/>
    <property type="project" value="InterPro"/>
</dbReference>
<evidence type="ECO:0000259" key="12">
    <source>
        <dbReference type="Pfam" id="PF02748"/>
    </source>
</evidence>
<evidence type="ECO:0000256" key="7">
    <source>
        <dbReference type="ARBA" id="ARBA00048859"/>
    </source>
</evidence>
<accession>A0A7G1G2R3</accession>
<feature type="domain" description="Aspartate/ornithine carbamoyltransferase carbamoyl-P binding" evidence="11">
    <location>
        <begin position="9"/>
        <end position="165"/>
    </location>
</feature>
<dbReference type="Pfam" id="PF02729">
    <property type="entry name" value="OTCace_N"/>
    <property type="match status" value="1"/>
</dbReference>
<evidence type="ECO:0000256" key="1">
    <source>
        <dbReference type="ARBA" id="ARBA00004852"/>
    </source>
</evidence>
<dbReference type="GO" id="GO:0006520">
    <property type="term" value="P:amino acid metabolic process"/>
    <property type="evidence" value="ECO:0007669"/>
    <property type="project" value="InterPro"/>
</dbReference>
<feature type="domain" description="Aspartate/ornithine carbamoyltransferase Asp/Orn-binding" evidence="9">
    <location>
        <begin position="175"/>
        <end position="331"/>
    </location>
</feature>
<evidence type="ECO:0000313" key="14">
    <source>
        <dbReference type="Proteomes" id="UP000516361"/>
    </source>
</evidence>
<keyword evidence="6" id="KW-0665">Pyrimidine biosynthesis</keyword>
<dbReference type="GO" id="GO:0046872">
    <property type="term" value="F:metal ion binding"/>
    <property type="evidence" value="ECO:0007669"/>
    <property type="project" value="UniProtKB-KW"/>
</dbReference>
<evidence type="ECO:0000256" key="2">
    <source>
        <dbReference type="ARBA" id="ARBA00013008"/>
    </source>
</evidence>
<dbReference type="Gene3D" id="3.30.70.140">
    <property type="entry name" value="Aspartate carbamoyltransferase regulatory subunit, N-terminal domain"/>
    <property type="match status" value="1"/>
</dbReference>
<organism evidence="13 14">
    <name type="scientific">Tepiditoga spiralis</name>
    <dbReference type="NCBI Taxonomy" id="2108365"/>
    <lineage>
        <taxon>Bacteria</taxon>
        <taxon>Thermotogati</taxon>
        <taxon>Thermotogota</taxon>
        <taxon>Thermotogae</taxon>
        <taxon>Petrotogales</taxon>
        <taxon>Petrotogaceae</taxon>
        <taxon>Tepiditoga</taxon>
    </lineage>
</organism>
<dbReference type="Gene3D" id="2.30.30.20">
    <property type="entry name" value="Aspartate carbamoyltransferase regulatory subunit, C-terminal domain"/>
    <property type="match status" value="1"/>
</dbReference>
<dbReference type="RefSeq" id="WP_190615686.1">
    <property type="nucleotide sequence ID" value="NZ_AP018712.1"/>
</dbReference>
<evidence type="ECO:0000313" key="13">
    <source>
        <dbReference type="EMBL" id="BBE30608.1"/>
    </source>
</evidence>
<dbReference type="InterPro" id="IPR020545">
    <property type="entry name" value="Asp_carbamoyltransf_reg_N"/>
</dbReference>
<keyword evidence="4" id="KW-0479">Metal-binding</keyword>
<evidence type="ECO:0000256" key="3">
    <source>
        <dbReference type="ARBA" id="ARBA00022679"/>
    </source>
</evidence>
<name>A0A7G1G2R3_9BACT</name>
<dbReference type="Proteomes" id="UP000516361">
    <property type="component" value="Chromosome"/>
</dbReference>
<dbReference type="GO" id="GO:0016597">
    <property type="term" value="F:amino acid binding"/>
    <property type="evidence" value="ECO:0007669"/>
    <property type="project" value="InterPro"/>
</dbReference>
<reference evidence="13 14" key="1">
    <citation type="submission" date="2018-06" db="EMBL/GenBank/DDBJ databases">
        <title>Genome sequencing of Oceanotoga sp. sy52.</title>
        <authorList>
            <person name="Mori K."/>
        </authorList>
    </citation>
    <scope>NUCLEOTIDE SEQUENCE [LARGE SCALE GENOMIC DNA]</scope>
    <source>
        <strain evidence="14">sy52</strain>
    </source>
</reference>
<dbReference type="GO" id="GO:0004070">
    <property type="term" value="F:aspartate carbamoyltransferase activity"/>
    <property type="evidence" value="ECO:0007669"/>
    <property type="project" value="UniProtKB-UniRule"/>
</dbReference>
<dbReference type="InterPro" id="IPR036792">
    <property type="entry name" value="Asp_carbatrfase_reg_C_sf"/>
</dbReference>
<evidence type="ECO:0000259" key="9">
    <source>
        <dbReference type="Pfam" id="PF00185"/>
    </source>
</evidence>
<dbReference type="Gene3D" id="3.40.50.1370">
    <property type="entry name" value="Aspartate/ornithine carbamoyltransferase"/>
    <property type="match status" value="2"/>
</dbReference>
<keyword evidence="14" id="KW-1185">Reference proteome</keyword>
<dbReference type="SUPFAM" id="SSF57825">
    <property type="entry name" value="Aspartate carbamoyltransferase, Regulatory-chain, C-terminal domain"/>
    <property type="match status" value="1"/>
</dbReference>
<dbReference type="InterPro" id="IPR020542">
    <property type="entry name" value="Asp_carbamoyltrfase_reg_C"/>
</dbReference>
<dbReference type="PANTHER" id="PTHR35805:SF1">
    <property type="entry name" value="ASPARTATE CARBAMOYLTRANSFERASE REGULATORY CHAIN"/>
    <property type="match status" value="1"/>
</dbReference>
<dbReference type="EMBL" id="AP018712">
    <property type="protein sequence ID" value="BBE30608.1"/>
    <property type="molecule type" value="Genomic_DNA"/>
</dbReference>
<dbReference type="SUPFAM" id="SSF54893">
    <property type="entry name" value="Aspartate carbamoyltransferase, Regulatory-chain, N-terminal domain"/>
    <property type="match status" value="1"/>
</dbReference>
<dbReference type="UniPathway" id="UPA00070">
    <property type="reaction ID" value="UER00116"/>
</dbReference>
<dbReference type="AlphaFoldDB" id="A0A7G1G2R3"/>
<dbReference type="GO" id="GO:0044205">
    <property type="term" value="P:'de novo' UMP biosynthetic process"/>
    <property type="evidence" value="ECO:0007669"/>
    <property type="project" value="UniProtKB-UniPathway"/>
</dbReference>
<dbReference type="PRINTS" id="PR00101">
    <property type="entry name" value="ATCASE"/>
</dbReference>
<dbReference type="PROSITE" id="PS00097">
    <property type="entry name" value="CARBAMOYLTRANSFERASE"/>
    <property type="match status" value="1"/>
</dbReference>
<dbReference type="Pfam" id="PF01948">
    <property type="entry name" value="PyrI"/>
    <property type="match status" value="1"/>
</dbReference>
<comment type="catalytic activity">
    <reaction evidence="7">
        <text>carbamoyl phosphate + L-aspartate = N-carbamoyl-L-aspartate + phosphate + H(+)</text>
        <dbReference type="Rhea" id="RHEA:20013"/>
        <dbReference type="ChEBI" id="CHEBI:15378"/>
        <dbReference type="ChEBI" id="CHEBI:29991"/>
        <dbReference type="ChEBI" id="CHEBI:32814"/>
        <dbReference type="ChEBI" id="CHEBI:43474"/>
        <dbReference type="ChEBI" id="CHEBI:58228"/>
        <dbReference type="EC" id="2.1.3.2"/>
    </reaction>
</comment>
<dbReference type="InterPro" id="IPR006130">
    <property type="entry name" value="Asp/Orn_carbamoylTrfase"/>
</dbReference>
<evidence type="ECO:0000256" key="5">
    <source>
        <dbReference type="ARBA" id="ARBA00022833"/>
    </source>
</evidence>
<dbReference type="PANTHER" id="PTHR35805">
    <property type="entry name" value="ASPARTATE CARBAMOYLTRANSFERASE REGULATORY CHAIN"/>
    <property type="match status" value="1"/>
</dbReference>
<gene>
    <name evidence="13" type="primary">pyrBI</name>
    <name evidence="13" type="ORF">OSSY52_07490</name>
</gene>
<dbReference type="InterPro" id="IPR036793">
    <property type="entry name" value="Asp_carbatrfase_reg_N_sf"/>
</dbReference>
<sequence>MKNDFLGRSLGVINDFSVEEQLFLYQQTKRLKEKWRNKESLDEFRIKNKDIGIYIVFIESSTRTKESFINAARFHRNARVSIFDSSHSSFNKKESYADTFNMLTGYSDYSIFVIRSKLEGTCKWLEQSTSEFALRNGLAIPSFINGGDGKHEHPTQEILDEFSFLEQKKWDTSHIHIALVGDLLHGRTVHSKVNGLKIFKEVTVDLIAPNELQMPHHYIEKMKMNGFNVRIFSSIEEYLKQKNIADTWYFTRLQLERMGEDILEKEQFLRKSVTFQKQFLDFLPQNVKFYHPLPRHKLYPTIPTFLDKLPLNGWEQQAINGYWTRTTLLSMMGGVLKTDFDTSKKIQEKKDTFIESAKVHNNFVPNKKSGIKPVDNGTVIDHIAKGKSNEEIYETMVKIRKVLKIYDSDSADGIFVSSDRKNKGYISLPNKYLTEKEIKKLSAISPEVTVNIIKNQHVEEKYRIHLPPKVYGFSKLRCKNENCISHPNNGEGIKGSFIRNKNGELVCEYCETPHTFEEIWNV</sequence>
<dbReference type="InterPro" id="IPR002082">
    <property type="entry name" value="Asp_carbamoyltransf"/>
</dbReference>
<dbReference type="GO" id="GO:0006207">
    <property type="term" value="P:'de novo' pyrimidine nucleobase biosynthetic process"/>
    <property type="evidence" value="ECO:0007669"/>
    <property type="project" value="InterPro"/>
</dbReference>
<evidence type="ECO:0000256" key="4">
    <source>
        <dbReference type="ARBA" id="ARBA00022723"/>
    </source>
</evidence>